<dbReference type="AlphaFoldDB" id="A0A132A390"/>
<evidence type="ECO:0000256" key="2">
    <source>
        <dbReference type="ARBA" id="ARBA00022771"/>
    </source>
</evidence>
<name>A0A132A390_SARSC</name>
<keyword evidence="2" id="KW-0863">Zinc-finger</keyword>
<dbReference type="GO" id="GO:0008270">
    <property type="term" value="F:zinc ion binding"/>
    <property type="evidence" value="ECO:0007669"/>
    <property type="project" value="UniProtKB-KW"/>
</dbReference>
<gene>
    <name evidence="4" type="ORF">QR98_0038950</name>
</gene>
<dbReference type="Proteomes" id="UP000616769">
    <property type="component" value="Unassembled WGS sequence"/>
</dbReference>
<protein>
    <submittedName>
        <fullName evidence="4">E3 ubiquitin-protein ligase MARCH2-like protein</fullName>
    </submittedName>
</protein>
<dbReference type="EMBL" id="JXLN01010268">
    <property type="protein sequence ID" value="KPM05433.1"/>
    <property type="molecule type" value="Genomic_DNA"/>
</dbReference>
<dbReference type="OrthoDB" id="273089at2759"/>
<keyword evidence="1" id="KW-0479">Metal-binding</keyword>
<proteinExistence type="predicted"/>
<evidence type="ECO:0000313" key="4">
    <source>
        <dbReference type="EMBL" id="KPM05433.1"/>
    </source>
</evidence>
<evidence type="ECO:0000256" key="3">
    <source>
        <dbReference type="ARBA" id="ARBA00022833"/>
    </source>
</evidence>
<dbReference type="VEuPathDB" id="VectorBase:SSCA000495"/>
<sequence>MKPRLIYCRLCLEPENSERQEMTFLPNLCYCQESNYHRKCLTEWIENSGFTSCHRCQCDYDVIYQSRSLLDFLWTTKEDLIRTLQKILRFINILHITLIVLFIILMILVLIRSYFNLKSLYYYCVSTSKHFTEWKRSHFNVLLKSDL</sequence>
<comment type="caution">
    <text evidence="4">The sequence shown here is derived from an EMBL/GenBank/DDBJ whole genome shotgun (WGS) entry which is preliminary data.</text>
</comment>
<dbReference type="InterPro" id="IPR011016">
    <property type="entry name" value="Znf_RING-CH"/>
</dbReference>
<dbReference type="SUPFAM" id="SSF57850">
    <property type="entry name" value="RING/U-box"/>
    <property type="match status" value="1"/>
</dbReference>
<dbReference type="SMART" id="SM00744">
    <property type="entry name" value="RINGv"/>
    <property type="match status" value="1"/>
</dbReference>
<dbReference type="Gene3D" id="3.30.40.10">
    <property type="entry name" value="Zinc/RING finger domain, C3HC4 (zinc finger)"/>
    <property type="match status" value="1"/>
</dbReference>
<organism evidence="4 5">
    <name type="scientific">Sarcoptes scabiei</name>
    <name type="common">Itch mite</name>
    <name type="synonym">Acarus scabiei</name>
    <dbReference type="NCBI Taxonomy" id="52283"/>
    <lineage>
        <taxon>Eukaryota</taxon>
        <taxon>Metazoa</taxon>
        <taxon>Ecdysozoa</taxon>
        <taxon>Arthropoda</taxon>
        <taxon>Chelicerata</taxon>
        <taxon>Arachnida</taxon>
        <taxon>Acari</taxon>
        <taxon>Acariformes</taxon>
        <taxon>Sarcoptiformes</taxon>
        <taxon>Astigmata</taxon>
        <taxon>Psoroptidia</taxon>
        <taxon>Sarcoptoidea</taxon>
        <taxon>Sarcoptidae</taxon>
        <taxon>Sarcoptinae</taxon>
        <taxon>Sarcoptes</taxon>
    </lineage>
</organism>
<accession>A0A132A390</accession>
<dbReference type="PROSITE" id="PS51292">
    <property type="entry name" value="ZF_RING_CH"/>
    <property type="match status" value="1"/>
</dbReference>
<evidence type="ECO:0000256" key="1">
    <source>
        <dbReference type="ARBA" id="ARBA00022723"/>
    </source>
</evidence>
<dbReference type="InterPro" id="IPR013083">
    <property type="entry name" value="Znf_RING/FYVE/PHD"/>
</dbReference>
<keyword evidence="3" id="KW-0862">Zinc</keyword>
<reference evidence="4 5" key="1">
    <citation type="journal article" date="2015" name="Parasit. Vectors">
        <title>Draft genome of the scabies mite.</title>
        <authorList>
            <person name="Rider S.D.Jr."/>
            <person name="Morgan M.S."/>
            <person name="Arlian L.G."/>
        </authorList>
    </citation>
    <scope>NUCLEOTIDE SEQUENCE [LARGE SCALE GENOMIC DNA]</scope>
    <source>
        <strain evidence="4">Arlian Lab</strain>
    </source>
</reference>
<evidence type="ECO:0000313" key="5">
    <source>
        <dbReference type="Proteomes" id="UP000616769"/>
    </source>
</evidence>